<dbReference type="EMBL" id="BMHH01000013">
    <property type="protein sequence ID" value="GGA99890.1"/>
    <property type="molecule type" value="Genomic_DNA"/>
</dbReference>
<dbReference type="AlphaFoldDB" id="A0A916WGU4"/>
<comment type="caution">
    <text evidence="1">The sequence shown here is derived from an EMBL/GenBank/DDBJ whole genome shotgun (WGS) entry which is preliminary data.</text>
</comment>
<evidence type="ECO:0000313" key="2">
    <source>
        <dbReference type="Proteomes" id="UP000646478"/>
    </source>
</evidence>
<protein>
    <submittedName>
        <fullName evidence="1">Uncharacterized protein</fullName>
    </submittedName>
</protein>
<proteinExistence type="predicted"/>
<accession>A0A916WGU4</accession>
<name>A0A916WGU4_9HYPH</name>
<evidence type="ECO:0000313" key="1">
    <source>
        <dbReference type="EMBL" id="GGA99890.1"/>
    </source>
</evidence>
<reference evidence="1" key="1">
    <citation type="journal article" date="2014" name="Int. J. Syst. Evol. Microbiol.">
        <title>Complete genome sequence of Corynebacterium casei LMG S-19264T (=DSM 44701T), isolated from a smear-ripened cheese.</title>
        <authorList>
            <consortium name="US DOE Joint Genome Institute (JGI-PGF)"/>
            <person name="Walter F."/>
            <person name="Albersmeier A."/>
            <person name="Kalinowski J."/>
            <person name="Ruckert C."/>
        </authorList>
    </citation>
    <scope>NUCLEOTIDE SEQUENCE</scope>
    <source>
        <strain evidence="1">CGMCC 1.15082</strain>
    </source>
</reference>
<dbReference type="Proteomes" id="UP000646478">
    <property type="component" value="Unassembled WGS sequence"/>
</dbReference>
<reference evidence="1" key="2">
    <citation type="submission" date="2020-09" db="EMBL/GenBank/DDBJ databases">
        <authorList>
            <person name="Sun Q."/>
            <person name="Zhou Y."/>
        </authorList>
    </citation>
    <scope>NUCLEOTIDE SEQUENCE</scope>
    <source>
        <strain evidence="1">CGMCC 1.15082</strain>
    </source>
</reference>
<gene>
    <name evidence="1" type="ORF">GCM10011491_30200</name>
</gene>
<keyword evidence="2" id="KW-1185">Reference proteome</keyword>
<sequence>MTDKDWKWYVGDNDGIFDVGPCDTREEAIEEARGQYGDDMGIHLVEAVKDEIRLADYIGATSILEEAEERAYDLCDPEGSDPLFGVTGDQASDLSARLRKACDEWQEAHNLRFVPWAFTRTRNAEYVEPAEASHDNA</sequence>
<dbReference type="RefSeq" id="WP_188825027.1">
    <property type="nucleotide sequence ID" value="NZ_BMHH01000013.1"/>
</dbReference>
<organism evidence="1 2">
    <name type="scientific">Brucella endophytica</name>
    <dbReference type="NCBI Taxonomy" id="1963359"/>
    <lineage>
        <taxon>Bacteria</taxon>
        <taxon>Pseudomonadati</taxon>
        <taxon>Pseudomonadota</taxon>
        <taxon>Alphaproteobacteria</taxon>
        <taxon>Hyphomicrobiales</taxon>
        <taxon>Brucellaceae</taxon>
        <taxon>Brucella/Ochrobactrum group</taxon>
        <taxon>Brucella</taxon>
    </lineage>
</organism>